<reference evidence="3" key="1">
    <citation type="submission" date="2012-02" db="EMBL/GenBank/DDBJ databases">
        <title>Genome sequencing of Giardia lamblia Genotypes A2 and B isolates (DH and GS) and comparative analysis with the genomes of Genotypes A1 and E (WB and Pig).</title>
        <authorList>
            <person name="Adam R."/>
            <person name="Dahlstrom E."/>
            <person name="Martens C."/>
            <person name="Bruno D."/>
            <person name="Barbian K."/>
            <person name="Porcella S.F."/>
            <person name="Nash T."/>
        </authorList>
    </citation>
    <scope>NUCLEOTIDE SEQUENCE</scope>
    <source>
        <strain evidence="3">GS</strain>
    </source>
</reference>
<organism evidence="2 3">
    <name type="scientific">Giardia intestinalis</name>
    <name type="common">Giardia lamblia</name>
    <dbReference type="NCBI Taxonomy" id="5741"/>
    <lineage>
        <taxon>Eukaryota</taxon>
        <taxon>Metamonada</taxon>
        <taxon>Diplomonadida</taxon>
        <taxon>Hexamitidae</taxon>
        <taxon>Giardiinae</taxon>
        <taxon>Giardia</taxon>
    </lineage>
</organism>
<dbReference type="AlphaFoldDB" id="V6TTV9"/>
<feature type="region of interest" description="Disordered" evidence="1">
    <location>
        <begin position="1"/>
        <end position="98"/>
    </location>
</feature>
<dbReference type="SUPFAM" id="SSF57184">
    <property type="entry name" value="Growth factor receptor domain"/>
    <property type="match status" value="3"/>
</dbReference>
<proteinExistence type="predicted"/>
<dbReference type="OrthoDB" id="300641at2759"/>
<dbReference type="Gene3D" id="2.10.220.10">
    <property type="entry name" value="Hormone Receptor, Insulin-like Growth Factor Receptor 1, Chain A, domain 2"/>
    <property type="match status" value="2"/>
</dbReference>
<dbReference type="VEuPathDB" id="GiardiaDB:GL50581_1987"/>
<dbReference type="Pfam" id="PF03302">
    <property type="entry name" value="VSP"/>
    <property type="match status" value="2"/>
</dbReference>
<dbReference type="PANTHER" id="PTHR23275">
    <property type="entry name" value="CABRIOLET.-RELATED"/>
    <property type="match status" value="1"/>
</dbReference>
<dbReference type="VEuPathDB" id="GiardiaDB:QR46_4963"/>
<reference evidence="2 3" key="2">
    <citation type="journal article" date="2013" name="Genome Biol. Evol.">
        <title>Genome sequencing of Giardia lamblia genotypes A2 and B isolates (DH and GS) and comparative analysis with the genomes of genotypes A1 and E (WB and Pig).</title>
        <authorList>
            <person name="Adam R.D."/>
            <person name="Dahlstrom E.W."/>
            <person name="Martens C.A."/>
            <person name="Bruno D.P."/>
            <person name="Barbian K.D."/>
            <person name="Ricklefs S.M."/>
            <person name="Hernandez M.M."/>
            <person name="Narla N.P."/>
            <person name="Patel R.B."/>
            <person name="Porcella S.F."/>
            <person name="Nash T.E."/>
        </authorList>
    </citation>
    <scope>NUCLEOTIDE SEQUENCE [LARGE SCALE GENOMIC DNA]</scope>
    <source>
        <strain evidence="2 3">GS</strain>
    </source>
</reference>
<accession>V6TTV9</accession>
<name>V6TTV9_GIAIN</name>
<dbReference type="EMBL" id="AHHH01000222">
    <property type="protein sequence ID" value="ESU40455.1"/>
    <property type="molecule type" value="Genomic_DNA"/>
</dbReference>
<evidence type="ECO:0000313" key="3">
    <source>
        <dbReference type="Proteomes" id="UP000018040"/>
    </source>
</evidence>
<dbReference type="InterPro" id="IPR005127">
    <property type="entry name" value="Giardia_VSP"/>
</dbReference>
<protein>
    <submittedName>
        <fullName evidence="2">Variant-specific surface protein</fullName>
    </submittedName>
</protein>
<dbReference type="VEuPathDB" id="GiardiaDB:QR46_4932"/>
<evidence type="ECO:0000256" key="1">
    <source>
        <dbReference type="SAM" id="MobiDB-lite"/>
    </source>
</evidence>
<feature type="compositionally biased region" description="Low complexity" evidence="1">
    <location>
        <begin position="81"/>
        <end position="95"/>
    </location>
</feature>
<dbReference type="Proteomes" id="UP000018040">
    <property type="component" value="Unassembled WGS sequence"/>
</dbReference>
<dbReference type="InterPro" id="IPR006212">
    <property type="entry name" value="Furin_repeat"/>
</dbReference>
<dbReference type="PANTHER" id="PTHR23275:SF100">
    <property type="entry name" value="EGF-LIKE DOMAIN-CONTAINING PROTEIN"/>
    <property type="match status" value="1"/>
</dbReference>
<dbReference type="VEuPathDB" id="GiardiaDB:DHA2_152240"/>
<comment type="caution">
    <text evidence="2">The sequence shown here is derived from an EMBL/GenBank/DDBJ whole genome shotgun (WGS) entry which is preliminary data.</text>
</comment>
<dbReference type="InterPro" id="IPR009030">
    <property type="entry name" value="Growth_fac_rcpt_cys_sf"/>
</dbReference>
<dbReference type="InterPro" id="IPR052798">
    <property type="entry name" value="Giardia_VSA"/>
</dbReference>
<evidence type="ECO:0000313" key="2">
    <source>
        <dbReference type="EMBL" id="ESU40455.1"/>
    </source>
</evidence>
<dbReference type="CDD" id="cd00064">
    <property type="entry name" value="FU"/>
    <property type="match status" value="1"/>
</dbReference>
<gene>
    <name evidence="2" type="ORF">GSB_155220</name>
</gene>
<dbReference type="SMART" id="SM00261">
    <property type="entry name" value="FU"/>
    <property type="match status" value="4"/>
</dbReference>
<dbReference type="VEuPathDB" id="GiardiaDB:GL50803_00d103992"/>
<sequence length="798" mass="80850">MTRAGRGCQLGLQPDRSLTSWHREPGHPRIGAPLLLPTRRSCETDAPLEGPSTRAGVGTAASPGSQTRVPGTLGARVTHTSRGSQSRRSGQGRPGCTRMGHSGSRLLWGSAVLGDSAWWTLLLVLAAASAPVLCGALPARGGCYGICVAPGSGVCREARDGACVMYAEEEHTVDGGRYGSQGSSAQNSMQGVERVKAPEDTCTPSNSAVPGKCEQTSCTVLIGENTYCSKCSTTTEAPIDGVCKAISNDPSGCQAKSGSADGTCASCTGANYFLYKGGCYKIATPPGSTICKTAGTAGICEACQAGYFKNPANLETSDSCIACSDATGVTVSGGATYKGVANCAACTAPAKAESDDQIAACTVCVDGYYGAPTCTNQCDNTCKSCTGAGTAACTSCKTDNNKEYLKVTDPQAGTGECVADETACKGSNTHFLVADTKTCYPCGSVTDGGVADCQTCTSSKSGGAAKATTVTCSACTTEGKKPNANETKCVECTTEGCAKCSDEGVCLQCSTGKLTPTNQCVDKCEKLEGYFDGNDGNCAKCNDACKTCAGAASTQCLSCPAGKVLKYTDDSDPSQGGSCVDECTPGTGAGGCEICGAVIGGSKYCSKCSTTTEVSVNGICTADNTRAAACTTKDGKGGCSVCASGYFLLENGCYKTDRQPGKSVCTTESGGKCTKCANGQTADQQGSCPACPAGCSTCSGSSGSQTCSECLAGYYLSGTTCVKCDKNSTDNKITGVENCVSCAAPTGSSGPVLCYLVGMVLLASLLTSSWVCLHCCSCHKYRHFSVDASHGGRAPSRQ</sequence>